<dbReference type="HAMAP" id="MF_01161">
    <property type="entry name" value="tRNA_Ile_lys_synt"/>
    <property type="match status" value="1"/>
</dbReference>
<gene>
    <name evidence="8" type="ORF">N0V83_007155</name>
</gene>
<evidence type="ECO:0000256" key="4">
    <source>
        <dbReference type="ARBA" id="ARBA00022741"/>
    </source>
</evidence>
<keyword evidence="3" id="KW-0819">tRNA processing</keyword>
<accession>A0A9W8Y4Z2</accession>
<feature type="domain" description="tRNA(Ile)-lysidine/2-thiocytidine synthase N-terminal" evidence="7">
    <location>
        <begin position="4"/>
        <end position="218"/>
    </location>
</feature>
<comment type="caution">
    <text evidence="8">The sequence shown here is derived from an EMBL/GenBank/DDBJ whole genome shotgun (WGS) entry which is preliminary data.</text>
</comment>
<organism evidence="8 9">
    <name type="scientific">Neocucurbitaria cava</name>
    <dbReference type="NCBI Taxonomy" id="798079"/>
    <lineage>
        <taxon>Eukaryota</taxon>
        <taxon>Fungi</taxon>
        <taxon>Dikarya</taxon>
        <taxon>Ascomycota</taxon>
        <taxon>Pezizomycotina</taxon>
        <taxon>Dothideomycetes</taxon>
        <taxon>Pleosporomycetidae</taxon>
        <taxon>Pleosporales</taxon>
        <taxon>Pleosporineae</taxon>
        <taxon>Cucurbitariaceae</taxon>
        <taxon>Neocucurbitaria</taxon>
    </lineage>
</organism>
<evidence type="ECO:0000313" key="9">
    <source>
        <dbReference type="Proteomes" id="UP001140560"/>
    </source>
</evidence>
<keyword evidence="4" id="KW-0547">Nucleotide-binding</keyword>
<dbReference type="GO" id="GO:0032267">
    <property type="term" value="F:tRNA(Ile)-lysidine synthase activity"/>
    <property type="evidence" value="ECO:0007669"/>
    <property type="project" value="UniProtKB-EC"/>
</dbReference>
<sequence>MGFAISGGVDSMALAALYTEAKATNNLLPMAHGFIVDHKLRPESTEEAEWVAEQLRGKFGMEATVLPLTLPEDFDPSDLSRFETEARTLRYQALGRACRENSINMLMVAHHADDQAETVLMRLVNNRVRSGLQGMRSVEWIPECEGIYGVHHSGKKQKRDISLDIPFPVEQGGIQVLRPFLAFEKSRLISTCEEKGIVWAEDKTNQIPTITSRNAIRHISKNHKLPEALNIKSLVDLSLNMRKRVESHRAYAEKLFDQCLIKLDIQIGCLLVRFPPSSSLLARPIETGSDKIEAKDNAYCLIERIAELISPKPKPHMGQLAGMIDHIYPELTDLEELDTSLLETQQSTNSRCVYGIWWRTWDKPSPFEILDEGFARAEIHPREWLLTRQPLERSKRTKPFKPSRHKVYPPLSTTVPLTPSEMRRSRDTYQLFDGRFWIRLWNHTTDTLTLRLFKKADLEHLLEEMKAYEDATGLTGPSPYQYITAAFALLKPKDLRFTLPAVFRTHGATGEETLIGFPTLDVRVHGFGALDGVCEWSVRYKKIDFGNQSARDIIVPGITRAHIITETKRREMKRTRGLYAQWKKRQDRLAKGIGNVRPSAY</sequence>
<dbReference type="PANTHER" id="PTHR43033">
    <property type="entry name" value="TRNA(ILE)-LYSIDINE SYNTHASE-RELATED"/>
    <property type="match status" value="1"/>
</dbReference>
<dbReference type="PANTHER" id="PTHR43033:SF1">
    <property type="entry name" value="TRNA(ILE)-LYSIDINE SYNTHASE-RELATED"/>
    <property type="match status" value="1"/>
</dbReference>
<name>A0A9W8Y4Z2_9PLEO</name>
<evidence type="ECO:0000259" key="7">
    <source>
        <dbReference type="Pfam" id="PF01171"/>
    </source>
</evidence>
<keyword evidence="9" id="KW-1185">Reference proteome</keyword>
<dbReference type="GO" id="GO:0008033">
    <property type="term" value="P:tRNA processing"/>
    <property type="evidence" value="ECO:0007669"/>
    <property type="project" value="UniProtKB-KW"/>
</dbReference>
<dbReference type="NCBIfam" id="TIGR02432">
    <property type="entry name" value="lysidine_TilS_N"/>
    <property type="match status" value="1"/>
</dbReference>
<dbReference type="OrthoDB" id="434144at2759"/>
<dbReference type="InterPro" id="IPR014729">
    <property type="entry name" value="Rossmann-like_a/b/a_fold"/>
</dbReference>
<dbReference type="Proteomes" id="UP001140560">
    <property type="component" value="Unassembled WGS sequence"/>
</dbReference>
<evidence type="ECO:0000256" key="3">
    <source>
        <dbReference type="ARBA" id="ARBA00022694"/>
    </source>
</evidence>
<evidence type="ECO:0000256" key="6">
    <source>
        <dbReference type="ARBA" id="ARBA00048539"/>
    </source>
</evidence>
<reference evidence="8" key="1">
    <citation type="submission" date="2022-10" db="EMBL/GenBank/DDBJ databases">
        <title>Tapping the CABI collections for fungal endophytes: first genome assemblies for Collariella, Neodidymelliopsis, Ascochyta clinopodiicola, Didymella pomorum, Didymosphaeria variabile, Neocosmospora piperis and Neocucurbitaria cava.</title>
        <authorList>
            <person name="Hill R."/>
        </authorList>
    </citation>
    <scope>NUCLEOTIDE SEQUENCE</scope>
    <source>
        <strain evidence="8">IMI 356814</strain>
    </source>
</reference>
<dbReference type="InterPro" id="IPR012094">
    <property type="entry name" value="tRNA_Ile_lys_synt"/>
</dbReference>
<dbReference type="Pfam" id="PF01171">
    <property type="entry name" value="ATP_bind_3"/>
    <property type="match status" value="1"/>
</dbReference>
<evidence type="ECO:0000256" key="5">
    <source>
        <dbReference type="ARBA" id="ARBA00022840"/>
    </source>
</evidence>
<evidence type="ECO:0000256" key="1">
    <source>
        <dbReference type="ARBA" id="ARBA00013267"/>
    </source>
</evidence>
<dbReference type="EC" id="6.3.4.19" evidence="1"/>
<dbReference type="CDD" id="cd01992">
    <property type="entry name" value="TilS_N"/>
    <property type="match status" value="1"/>
</dbReference>
<dbReference type="Gene3D" id="3.40.50.620">
    <property type="entry name" value="HUPs"/>
    <property type="match status" value="1"/>
</dbReference>
<comment type="catalytic activity">
    <reaction evidence="6">
        <text>cytidine(34) in tRNA(Ile2) + L-lysine + ATP = lysidine(34) in tRNA(Ile2) + AMP + diphosphate + H(+)</text>
        <dbReference type="Rhea" id="RHEA:43744"/>
        <dbReference type="Rhea" id="RHEA-COMP:10625"/>
        <dbReference type="Rhea" id="RHEA-COMP:10670"/>
        <dbReference type="ChEBI" id="CHEBI:15378"/>
        <dbReference type="ChEBI" id="CHEBI:30616"/>
        <dbReference type="ChEBI" id="CHEBI:32551"/>
        <dbReference type="ChEBI" id="CHEBI:33019"/>
        <dbReference type="ChEBI" id="CHEBI:82748"/>
        <dbReference type="ChEBI" id="CHEBI:83665"/>
        <dbReference type="ChEBI" id="CHEBI:456215"/>
        <dbReference type="EC" id="6.3.4.19"/>
    </reaction>
</comment>
<protein>
    <recommendedName>
        <fullName evidence="1">tRNA(Ile)-lysidine synthetase</fullName>
        <ecNumber evidence="1">6.3.4.19</ecNumber>
    </recommendedName>
</protein>
<keyword evidence="5" id="KW-0067">ATP-binding</keyword>
<evidence type="ECO:0000313" key="8">
    <source>
        <dbReference type="EMBL" id="KAJ4367571.1"/>
    </source>
</evidence>
<dbReference type="EMBL" id="JAPEUY010000012">
    <property type="protein sequence ID" value="KAJ4367571.1"/>
    <property type="molecule type" value="Genomic_DNA"/>
</dbReference>
<evidence type="ECO:0000256" key="2">
    <source>
        <dbReference type="ARBA" id="ARBA00022598"/>
    </source>
</evidence>
<dbReference type="SUPFAM" id="SSF52402">
    <property type="entry name" value="Adenine nucleotide alpha hydrolases-like"/>
    <property type="match status" value="1"/>
</dbReference>
<dbReference type="AlphaFoldDB" id="A0A9W8Y4Z2"/>
<dbReference type="GO" id="GO:0005524">
    <property type="term" value="F:ATP binding"/>
    <property type="evidence" value="ECO:0007669"/>
    <property type="project" value="UniProtKB-KW"/>
</dbReference>
<dbReference type="InterPro" id="IPR012795">
    <property type="entry name" value="tRNA_Ile_lys_synt_N"/>
</dbReference>
<dbReference type="InterPro" id="IPR011063">
    <property type="entry name" value="TilS/TtcA_N"/>
</dbReference>
<keyword evidence="2" id="KW-0436">Ligase</keyword>
<proteinExistence type="inferred from homology"/>